<evidence type="ECO:0000256" key="8">
    <source>
        <dbReference type="ARBA" id="ARBA00022490"/>
    </source>
</evidence>
<keyword evidence="11" id="KW-0210">Decarboxylase</keyword>
<dbReference type="GO" id="GO:0016020">
    <property type="term" value="C:membrane"/>
    <property type="evidence" value="ECO:0007669"/>
    <property type="project" value="UniProtKB-SubCell"/>
</dbReference>
<evidence type="ECO:0000256" key="4">
    <source>
        <dbReference type="ARBA" id="ARBA00004601"/>
    </source>
</evidence>
<dbReference type="InterPro" id="IPR000904">
    <property type="entry name" value="Sec7_dom"/>
</dbReference>
<dbReference type="CDD" id="cd06450">
    <property type="entry name" value="DOPA_deC_like"/>
    <property type="match status" value="1"/>
</dbReference>
<feature type="region of interest" description="Disordered" evidence="18">
    <location>
        <begin position="1136"/>
        <end position="1197"/>
    </location>
</feature>
<organism evidence="19 20">
    <name type="scientific">Anopheles albimanus</name>
    <name type="common">New world malaria mosquito</name>
    <dbReference type="NCBI Taxonomy" id="7167"/>
    <lineage>
        <taxon>Eukaryota</taxon>
        <taxon>Metazoa</taxon>
        <taxon>Ecdysozoa</taxon>
        <taxon>Arthropoda</taxon>
        <taxon>Hexapoda</taxon>
        <taxon>Insecta</taxon>
        <taxon>Pterygota</taxon>
        <taxon>Neoptera</taxon>
        <taxon>Endopterygota</taxon>
        <taxon>Diptera</taxon>
        <taxon>Nematocera</taxon>
        <taxon>Culicoidea</taxon>
        <taxon>Culicidae</taxon>
        <taxon>Anophelinae</taxon>
        <taxon>Anopheles</taxon>
    </lineage>
</organism>
<dbReference type="PANTHER" id="PTHR10663">
    <property type="entry name" value="GUANYL-NUCLEOTIDE EXCHANGE FACTOR"/>
    <property type="match status" value="1"/>
</dbReference>
<dbReference type="FunFam" id="1.10.1000.11:FF:000003">
    <property type="entry name" value="Brefeldin A-inhibited guanine nucleotide-exchange protein 1"/>
    <property type="match status" value="1"/>
</dbReference>
<dbReference type="VEuPathDB" id="VectorBase:AALB000683"/>
<dbReference type="Pfam" id="PF01369">
    <property type="entry name" value="Sec7"/>
    <property type="match status" value="1"/>
</dbReference>
<name>A0A182F2K1_ANOAL</name>
<sequence>MPATGVSSIGLEVQEEPATYASGSDSAGVSEDEDVQQLFVNGAHGLTSVAPAVRKPEMRGKLSLDESAAIDRKRYASLPNREQHQQFLTEFLTEVLNSAVFNATDRANKVLNWVDPEELSRTLDLAIKDEPDTHERLLELTRATIRHSVKTGHPYFMNQLFSSVDPYGFAGQVLTDALNPSVYTYEVSPVFVLMEETVLREMRKIVGYPNGVGDAIFAPGGSMANGYAISCARHKFMPDIKAKGLHALPRLVIFTSEDAHYSIKKLASFMGIGSDNVYPIKTDEIGKICVDHLESEILRAKAEGASPFMVSATAGTTVIGAFDPLEQIADLCEKYQLWFHVDAAWGGGALMSKKYRTLLKGIERSDSVTWNPHKLLAAPQQCSTLLTRHPNLLSECHSTNATYLFQKDKFYDTQYDTGDKHIQCGRRADVLKFWFMWRAKGSTGFEQHIDKVFENAEYFTRSIKARPGFEMVIEHPECTNVCFWYVPPSLRDMARDSAEYRERLHKVAPKVKERMMKEAQETMQSAAPAASSSNTNAKKTTSSVGGTSGSGAHTKTKEMFILRALEKILSDKDIKRSHHLQLKRACDVALEDIKEELKQAGHTEPNGEAPVPSAALPLPKNDSGNIINAEKYFLPFELACQSRTPRIVVTALDCLQKLIAYGHLTGNIPDSSNPGKFLIDRIVTTICNCFMGPQTDEGVQLQIIKALLTVVTSQHVEVHEGTVLQGVRTCYDIYLSSKNLINQTTARATLTQMLNVIFTRMENQAFETVVTAATVVSPVSPTTPSSSSAITSAVEDSSPSAPDAALAEEKSPDYDEIRAIVEEIVDNVIAQAQMQSGVSNGAVGGEPMVNNEASETASIGGVSIGGTTDTTSIARVPSQESMEVTSENDSIVTAKFTHILQKDAFLVFRALCKLSMKPLPEGHPDPKSHELRSKILSLHLLLSILQNAGPVFRSNEMFIMAIKQYLCVALSKNGGSAVPEVFELSLSIFVALLSNFKTHLKKQIEVFFKEIFLNILEAPSSSFEHKWMVIQALTRICADAQSVVDIYVNYDCDFSAANLFERLVNDLSKIGQGRQALELGTSVNQEKSMRIRGLECLVSILKCMVEWSKDLYVNPNSQTSLGDPPTTVTASKSISSGALDEMQQDNTGNSRLELKSHGGSSVSINSVGSNNTSGAGANGSGNGGNQEVLDLPGELEERKHRKEVMETGIDMFNRKPKKGIAFLQERGLLGTSVEAVAQWLHEDERLDKTQIGDYLGENEERSKAVMCAYIDAMNFADLDIVAALRHFLEGFRLPGEAQKIDRLMEKFASRYCDCNPNNTLFASADTVYVLAFSVIMLTTDLHSPQVKHKMTKEQYIRMNRGISDNKDLPEEYLSQIYDEIAGHEIKMKNTVANKPSGKQLIANEKKRKLLWNLEMESLSTTAKNLMESVSHVKASFTSAKHLEHVRPMFKMAWTSFLAAFSVGLQDCDDPEIASLCLDGIRCAVRIACIFHMSLERDAYVQALARFTLLTANSPINEMKAKNIDTIKTLIMVAHTDGNYLGSSWLDIVKCISHLELAQLIGTGVRPEFLSGPASHRDTLDPSAKEHIGETSSQSIVVAVDRIFTGSIRLDGDAIVDFVKALCQVSLDELNRPQPRMFSLQKIVEISYYNMGRIRLQWSRIWQILGEHFNAVGCNTNEEIAFFALDSLRQLSMKFIEKGEFTNFRFQKDFLRPFEHIMKKNNSPAIRDMVVRCVAQMVNSQAHNIKSGWKNIFSVFHLAAGDHDEAIVELAFLTTGKIITELYQTQFPIMIDSFQDAVKCLSEFACNARFPDTSMEAIRLVRTCALCVNDAPNLFAEHAGMENDVSVPEEDRVWVRGWFPMLFSLSCVVNRCKLDVRTRGLTVLFEIVKTHGDAYRANWWRDLFNVLFRIFDNMKLPEHQTEKAEWMTTTCNHALYAIIDVFTQYFDVLGPMLLADLYCQLHWCVQQNNEQLARSGTNCLENLVISNGLKFSEDTWDKTCQCMLDIFNSTLPKELLTWKPDPLPQTTPTTTTAAKHENGDLPRHGILKRSSSQHSMHADHHHPSAANDPTLSTGTAVSPSTTVLFSNLLIKCVVQLELIQTIDNIVFFPATSRKEDAETLAQATAELTSSSVATSNGQLHHATTSYRHSLSLSSSELECQREEQGMYSYLNTPHLLQLVDCLLQSHRFAKQFNSNNDQRTVLWKAGFKGFLKPNLLKQETQSLACVLRILFKMYCDENRRRDWQDIEQRLIGVCTEALDYFLSLDSGPHRDAWTSLLLLVMTRLLKMPDARFAAHIASYYVFLCDLTCVDLKPELRTVLRRVFLRISPVFGISSATSQGAGSSSGSGTLSAT</sequence>
<evidence type="ECO:0000256" key="5">
    <source>
        <dbReference type="ARBA" id="ARBA00009533"/>
    </source>
</evidence>
<comment type="similarity">
    <text evidence="5">Belongs to the group II decarboxylase family.</text>
</comment>
<keyword evidence="15" id="KW-0472">Membrane</keyword>
<feature type="modified residue" description="N6-(pyridoxal phosphate)lysine" evidence="17">
    <location>
        <position position="374"/>
    </location>
</feature>
<keyword evidence="8" id="KW-0963">Cytoplasm</keyword>
<dbReference type="InterPro" id="IPR035999">
    <property type="entry name" value="Sec7_dom_sf"/>
</dbReference>
<dbReference type="PANTHER" id="PTHR10663:SF375">
    <property type="entry name" value="LD29171P"/>
    <property type="match status" value="1"/>
</dbReference>
<dbReference type="InterPro" id="IPR015403">
    <property type="entry name" value="Mon2/Sec7/BIG1-like_HDS"/>
</dbReference>
<dbReference type="GO" id="GO:0015031">
    <property type="term" value="P:protein transport"/>
    <property type="evidence" value="ECO:0007669"/>
    <property type="project" value="UniProtKB-KW"/>
</dbReference>
<evidence type="ECO:0000256" key="12">
    <source>
        <dbReference type="ARBA" id="ARBA00022898"/>
    </source>
</evidence>
<keyword evidence="7" id="KW-0813">Transport</keyword>
<evidence type="ECO:0000256" key="10">
    <source>
        <dbReference type="ARBA" id="ARBA00022658"/>
    </source>
</evidence>
<dbReference type="Gene3D" id="1.10.1000.11">
    <property type="entry name" value="Arf Nucleotide-binding Site Opener,domain 2"/>
    <property type="match status" value="1"/>
</dbReference>
<dbReference type="InterPro" id="IPR002129">
    <property type="entry name" value="PyrdxlP-dep_de-COase"/>
</dbReference>
<dbReference type="PROSITE" id="PS50190">
    <property type="entry name" value="SEC7"/>
    <property type="match status" value="1"/>
</dbReference>
<feature type="region of interest" description="Disordered" evidence="18">
    <location>
        <begin position="2017"/>
        <end position="2072"/>
    </location>
</feature>
<evidence type="ECO:0000256" key="15">
    <source>
        <dbReference type="ARBA" id="ARBA00023136"/>
    </source>
</evidence>
<feature type="compositionally biased region" description="Basic and acidic residues" evidence="18">
    <location>
        <begin position="2033"/>
        <end position="2042"/>
    </location>
</feature>
<keyword evidence="16" id="KW-0456">Lyase</keyword>
<comment type="cofactor">
    <cofactor evidence="1 17">
        <name>pyridoxal 5'-phosphate</name>
        <dbReference type="ChEBI" id="CHEBI:597326"/>
    </cofactor>
</comment>
<keyword evidence="13" id="KW-0653">Protein transport</keyword>
<dbReference type="Gene3D" id="3.40.640.10">
    <property type="entry name" value="Type I PLP-dependent aspartate aminotransferase-like (Major domain)"/>
    <property type="match status" value="1"/>
</dbReference>
<reference evidence="19 20" key="1">
    <citation type="journal article" date="2017" name="G3 (Bethesda)">
        <title>The Physical Genome Mapping of Anopheles albimanus Corrected Scaffold Misassemblies and Identified Interarm Rearrangements in Genus Anopheles.</title>
        <authorList>
            <person name="Artemov G.N."/>
            <person name="Peery A.N."/>
            <person name="Jiang X."/>
            <person name="Tu Z."/>
            <person name="Stegniy V.N."/>
            <person name="Sharakhova M.V."/>
            <person name="Sharakhov I.V."/>
        </authorList>
    </citation>
    <scope>NUCLEOTIDE SEQUENCE [LARGE SCALE GENOMIC DNA]</scope>
    <source>
        <strain evidence="19 20">ALBI9_A</strain>
    </source>
</reference>
<evidence type="ECO:0000256" key="9">
    <source>
        <dbReference type="ARBA" id="ARBA00022553"/>
    </source>
</evidence>
<dbReference type="Gene3D" id="1.10.220.20">
    <property type="match status" value="1"/>
</dbReference>
<proteinExistence type="inferred from homology"/>
<evidence type="ECO:0000256" key="18">
    <source>
        <dbReference type="SAM" id="MobiDB-lite"/>
    </source>
</evidence>
<dbReference type="GO" id="GO:0019752">
    <property type="term" value="P:carboxylic acid metabolic process"/>
    <property type="evidence" value="ECO:0007669"/>
    <property type="project" value="InterPro"/>
</dbReference>
<evidence type="ECO:0000256" key="11">
    <source>
        <dbReference type="ARBA" id="ARBA00022793"/>
    </source>
</evidence>
<evidence type="ECO:0000256" key="17">
    <source>
        <dbReference type="PIRSR" id="PIRSR602129-50"/>
    </source>
</evidence>
<dbReference type="VEuPathDB" id="VectorBase:AALB20_035858"/>
<evidence type="ECO:0000256" key="6">
    <source>
        <dbReference type="ARBA" id="ARBA00011738"/>
    </source>
</evidence>
<dbReference type="SUPFAM" id="SSF53383">
    <property type="entry name" value="PLP-dependent transferases"/>
    <property type="match status" value="1"/>
</dbReference>
<dbReference type="InterPro" id="IPR016024">
    <property type="entry name" value="ARM-type_fold"/>
</dbReference>
<dbReference type="Pfam" id="PF09324">
    <property type="entry name" value="Sec7-like_HDS"/>
    <property type="match status" value="1"/>
</dbReference>
<dbReference type="InterPro" id="IPR015421">
    <property type="entry name" value="PyrdxlP-dep_Trfase_major"/>
</dbReference>
<dbReference type="GO" id="GO:0048471">
    <property type="term" value="C:perinuclear region of cytoplasm"/>
    <property type="evidence" value="ECO:0007669"/>
    <property type="project" value="UniProtKB-SubCell"/>
</dbReference>
<dbReference type="SMART" id="SM00222">
    <property type="entry name" value="Sec7"/>
    <property type="match status" value="1"/>
</dbReference>
<dbReference type="Proteomes" id="UP000069272">
    <property type="component" value="Chromosome 2L"/>
</dbReference>
<keyword evidence="12 17" id="KW-0663">Pyridoxal phosphate</keyword>
<dbReference type="InterPro" id="IPR032691">
    <property type="entry name" value="Mon2/Sec7/BIG1-like_HUS"/>
</dbReference>
<dbReference type="GO" id="GO:0016831">
    <property type="term" value="F:carboxy-lyase activity"/>
    <property type="evidence" value="ECO:0007669"/>
    <property type="project" value="UniProtKB-KW"/>
</dbReference>
<dbReference type="GO" id="GO:0030170">
    <property type="term" value="F:pyridoxal phosphate binding"/>
    <property type="evidence" value="ECO:0007669"/>
    <property type="project" value="InterPro"/>
</dbReference>
<dbReference type="FunFam" id="3.40.640.10:FF:000016">
    <property type="entry name" value="Glutamate decarboxylase like 1"/>
    <property type="match status" value="1"/>
</dbReference>
<dbReference type="GO" id="GO:0032012">
    <property type="term" value="P:regulation of ARF protein signal transduction"/>
    <property type="evidence" value="ECO:0007669"/>
    <property type="project" value="InterPro"/>
</dbReference>
<dbReference type="Gene3D" id="3.90.1150.170">
    <property type="match status" value="1"/>
</dbReference>
<comment type="subunit">
    <text evidence="6">Homodimer.</text>
</comment>
<dbReference type="Pfam" id="PF12783">
    <property type="entry name" value="Sec7-like_HUS"/>
    <property type="match status" value="1"/>
</dbReference>
<evidence type="ECO:0000256" key="2">
    <source>
        <dbReference type="ARBA" id="ARBA00004370"/>
    </source>
</evidence>
<dbReference type="VEuPathDB" id="VectorBase:AALB20_027280"/>
<feature type="compositionally biased region" description="Low complexity" evidence="18">
    <location>
        <begin position="525"/>
        <end position="545"/>
    </location>
</feature>
<feature type="region of interest" description="Disordered" evidence="18">
    <location>
        <begin position="517"/>
        <end position="552"/>
    </location>
</feature>
<dbReference type="SUPFAM" id="SSF48425">
    <property type="entry name" value="Sec7 domain"/>
    <property type="match status" value="1"/>
</dbReference>
<reference evidence="19" key="2">
    <citation type="submission" date="2022-08" db="UniProtKB">
        <authorList>
            <consortium name="EnsemblMetazoa"/>
        </authorList>
    </citation>
    <scope>IDENTIFICATION</scope>
    <source>
        <strain evidence="19">STECLA/ALBI9_A</strain>
    </source>
</reference>
<accession>A0A182F2K1</accession>
<dbReference type="FunFam" id="1.25.10.10:FF:000143">
    <property type="entry name" value="ADP-ribosylation factor guanine nucleotide-exchange factor 2 (brefeldin A-inhibited)"/>
    <property type="match status" value="1"/>
</dbReference>
<dbReference type="Pfam" id="PF16213">
    <property type="entry name" value="DCB"/>
    <property type="match status" value="1"/>
</dbReference>
<comment type="subcellular location">
    <subcellularLocation>
        <location evidence="3">Cytoplasm</location>
        <location evidence="3">Perinuclear region</location>
    </subcellularLocation>
    <subcellularLocation>
        <location evidence="4">Golgi apparatus</location>
        <location evidence="4">trans-Golgi network</location>
    </subcellularLocation>
    <subcellularLocation>
        <location evidence="2">Membrane</location>
    </subcellularLocation>
</comment>
<dbReference type="InterPro" id="IPR015424">
    <property type="entry name" value="PyrdxlP-dep_Trfase"/>
</dbReference>
<keyword evidence="9" id="KW-0597">Phosphoprotein</keyword>
<evidence type="ECO:0000256" key="7">
    <source>
        <dbReference type="ARBA" id="ARBA00022448"/>
    </source>
</evidence>
<feature type="region of interest" description="Disordered" evidence="18">
    <location>
        <begin position="1"/>
        <end position="29"/>
    </location>
</feature>
<feature type="compositionally biased region" description="Low complexity" evidence="18">
    <location>
        <begin position="778"/>
        <end position="805"/>
    </location>
</feature>
<evidence type="ECO:0000256" key="13">
    <source>
        <dbReference type="ARBA" id="ARBA00022927"/>
    </source>
</evidence>
<keyword evidence="20" id="KW-1185">Reference proteome</keyword>
<protein>
    <submittedName>
        <fullName evidence="19">Uncharacterized protein</fullName>
    </submittedName>
</protein>
<dbReference type="Pfam" id="PF20252">
    <property type="entry name" value="BIG2_C"/>
    <property type="match status" value="1"/>
</dbReference>
<dbReference type="InterPro" id="IPR046455">
    <property type="entry name" value="Sec7/BIG1-like_C"/>
</dbReference>
<dbReference type="SUPFAM" id="SSF48371">
    <property type="entry name" value="ARM repeat"/>
    <property type="match status" value="1"/>
</dbReference>
<feature type="compositionally biased region" description="Low complexity" evidence="18">
    <location>
        <begin position="1157"/>
        <end position="1175"/>
    </location>
</feature>
<dbReference type="InterPro" id="IPR032629">
    <property type="entry name" value="DCB_dom"/>
</dbReference>
<feature type="region of interest" description="Disordered" evidence="18">
    <location>
        <begin position="778"/>
        <end position="811"/>
    </location>
</feature>
<evidence type="ECO:0000256" key="14">
    <source>
        <dbReference type="ARBA" id="ARBA00023034"/>
    </source>
</evidence>
<evidence type="ECO:0000313" key="19">
    <source>
        <dbReference type="EnsemblMetazoa" id="AALB000683-PA"/>
    </source>
</evidence>
<evidence type="ECO:0000256" key="1">
    <source>
        <dbReference type="ARBA" id="ARBA00001933"/>
    </source>
</evidence>
<dbReference type="GO" id="GO:0005085">
    <property type="term" value="F:guanyl-nucleotide exchange factor activity"/>
    <property type="evidence" value="ECO:0007669"/>
    <property type="project" value="UniProtKB-KW"/>
</dbReference>
<dbReference type="CDD" id="cd00171">
    <property type="entry name" value="Sec7"/>
    <property type="match status" value="1"/>
</dbReference>
<dbReference type="EnsemblMetazoa" id="AALB000683-RA">
    <property type="protein sequence ID" value="AALB000683-PA"/>
    <property type="gene ID" value="AALB000683"/>
</dbReference>
<keyword evidence="10" id="KW-0344">Guanine-nucleotide releasing factor</keyword>
<evidence type="ECO:0000256" key="16">
    <source>
        <dbReference type="ARBA" id="ARBA00023239"/>
    </source>
</evidence>
<dbReference type="InterPro" id="IPR023394">
    <property type="entry name" value="Sec7_C_sf"/>
</dbReference>
<dbReference type="GO" id="GO:0005794">
    <property type="term" value="C:Golgi apparatus"/>
    <property type="evidence" value="ECO:0007669"/>
    <property type="project" value="UniProtKB-SubCell"/>
</dbReference>
<dbReference type="Pfam" id="PF00282">
    <property type="entry name" value="Pyridoxal_deC"/>
    <property type="match status" value="1"/>
</dbReference>
<dbReference type="FunFam" id="1.10.220.20:FF:000002">
    <property type="entry name" value="Brefeldin A-inhibited guanine nucleotide-exchange protein 1"/>
    <property type="match status" value="1"/>
</dbReference>
<evidence type="ECO:0000256" key="3">
    <source>
        <dbReference type="ARBA" id="ARBA00004556"/>
    </source>
</evidence>
<dbReference type="STRING" id="7167.A0A182F2K1"/>
<keyword evidence="14" id="KW-0333">Golgi apparatus</keyword>
<evidence type="ECO:0000313" key="20">
    <source>
        <dbReference type="Proteomes" id="UP000069272"/>
    </source>
</evidence>